<proteinExistence type="inferred from homology"/>
<dbReference type="InterPro" id="IPR026265">
    <property type="entry name" value="LptC"/>
</dbReference>
<comment type="function">
    <text evidence="6">Involved in the assembly of lipopolysaccharide (LPS). Required for the translocation of LPS from the inner membrane to the outer membrane. Facilitates the transfer of LPS from the inner membrane to the periplasmic protein LptA. Could be a docking site for LptA.</text>
</comment>
<dbReference type="InterPro" id="IPR052363">
    <property type="entry name" value="LPS_export_LptC"/>
</dbReference>
<keyword evidence="1 6" id="KW-1003">Cell membrane</keyword>
<evidence type="ECO:0000256" key="4">
    <source>
        <dbReference type="ARBA" id="ARBA00022989"/>
    </source>
</evidence>
<dbReference type="Gene3D" id="2.60.450.10">
    <property type="entry name" value="Lipopolysaccharide (LPS) transport protein A like domain"/>
    <property type="match status" value="1"/>
</dbReference>
<comment type="subunit">
    <text evidence="6">Component of the lipopolysaccharide transport and assembly complex. Interacts with LptA and the LptBFG transporter complex.</text>
</comment>
<dbReference type="NCBIfam" id="TIGR04409">
    <property type="entry name" value="LptC_YrbK"/>
    <property type="match status" value="1"/>
</dbReference>
<dbReference type="EMBL" id="CP114588">
    <property type="protein sequence ID" value="WBA08954.1"/>
    <property type="molecule type" value="Genomic_DNA"/>
</dbReference>
<organism evidence="8 9">
    <name type="scientific">Salinivibrio kushneri</name>
    <dbReference type="NCBI Taxonomy" id="1908198"/>
    <lineage>
        <taxon>Bacteria</taxon>
        <taxon>Pseudomonadati</taxon>
        <taxon>Pseudomonadota</taxon>
        <taxon>Gammaproteobacteria</taxon>
        <taxon>Vibrionales</taxon>
        <taxon>Vibrionaceae</taxon>
        <taxon>Salinivibrio</taxon>
    </lineage>
</organism>
<dbReference type="HAMAP" id="MF_01915">
    <property type="entry name" value="LPS_assembly_LptC"/>
    <property type="match status" value="1"/>
</dbReference>
<comment type="function">
    <text evidence="7">Required for the translocation of lipopolysaccharide (LPS) from the inner membrane to the outer membrane.</text>
</comment>
<reference evidence="8" key="1">
    <citation type="submission" date="2022-09" db="EMBL/GenBank/DDBJ databases">
        <authorList>
            <person name="Li Z.-J."/>
        </authorList>
    </citation>
    <scope>NUCLEOTIDE SEQUENCE</scope>
    <source>
        <strain evidence="8">TGB11</strain>
    </source>
</reference>
<keyword evidence="2 6" id="KW-0997">Cell inner membrane</keyword>
<evidence type="ECO:0000256" key="6">
    <source>
        <dbReference type="HAMAP-Rule" id="MF_01915"/>
    </source>
</evidence>
<dbReference type="PANTHER" id="PTHR37481">
    <property type="entry name" value="LIPOPOLYSACCHARIDE EXPORT SYSTEM PROTEIN LPTC"/>
    <property type="match status" value="1"/>
</dbReference>
<comment type="subcellular location">
    <subcellularLocation>
        <location evidence="6">Cell inner membrane</location>
        <topology evidence="6">Single-pass membrane protein</topology>
    </subcellularLocation>
</comment>
<dbReference type="GO" id="GO:0017089">
    <property type="term" value="F:glycolipid transfer activity"/>
    <property type="evidence" value="ECO:0007669"/>
    <property type="project" value="TreeGrafter"/>
</dbReference>
<dbReference type="GO" id="GO:0043165">
    <property type="term" value="P:Gram-negative-bacterium-type cell outer membrane assembly"/>
    <property type="evidence" value="ECO:0007669"/>
    <property type="project" value="UniProtKB-UniRule"/>
</dbReference>
<protein>
    <recommendedName>
        <fullName evidence="6 7">Lipopolysaccharide export system protein LptC</fullName>
    </recommendedName>
</protein>
<evidence type="ECO:0000256" key="5">
    <source>
        <dbReference type="ARBA" id="ARBA00023136"/>
    </source>
</evidence>
<evidence type="ECO:0000256" key="1">
    <source>
        <dbReference type="ARBA" id="ARBA00022475"/>
    </source>
</evidence>
<evidence type="ECO:0000313" key="8">
    <source>
        <dbReference type="EMBL" id="WBA08954.1"/>
    </source>
</evidence>
<keyword evidence="3 6" id="KW-0812">Transmembrane</keyword>
<keyword evidence="4 6" id="KW-1133">Transmembrane helix</keyword>
<evidence type="ECO:0000256" key="2">
    <source>
        <dbReference type="ARBA" id="ARBA00022519"/>
    </source>
</evidence>
<comment type="similarity">
    <text evidence="6 7">Belongs to the LptC family.</text>
</comment>
<dbReference type="RefSeq" id="WP_077578663.1">
    <property type="nucleotide sequence ID" value="NZ_CP114588.1"/>
</dbReference>
<dbReference type="PANTHER" id="PTHR37481:SF1">
    <property type="entry name" value="LIPOPOLYSACCHARIDE EXPORT SYSTEM PROTEIN LPTC"/>
    <property type="match status" value="1"/>
</dbReference>
<evidence type="ECO:0000256" key="7">
    <source>
        <dbReference type="PIRNR" id="PIRNR028513"/>
    </source>
</evidence>
<keyword evidence="5 6" id="KW-0472">Membrane</keyword>
<sequence>MIRRLGLLILIVLCAVSGYYLLVQHGWQRVQQVTPDAEKPLFTGEAIETVQYNADGVRSYTVQAKHLEHYAKIDETHFNEPVLWTYKEGKEEEWRVSANYAVLSDEHLLTMTGNVRIFNLLPNAQINSVATDSVTLNLTTRDFWSESPTTITGTRFQTKGKRVKGNFGNHQMELLDDVRGRYETTPR</sequence>
<dbReference type="PIRSF" id="PIRSF028513">
    <property type="entry name" value="LptC"/>
    <property type="match status" value="1"/>
</dbReference>
<evidence type="ECO:0000313" key="9">
    <source>
        <dbReference type="Proteomes" id="UP001164748"/>
    </source>
</evidence>
<dbReference type="AlphaFoldDB" id="A0AA47LRK9"/>
<dbReference type="InterPro" id="IPR010664">
    <property type="entry name" value="LipoPS_assembly_LptC-rel"/>
</dbReference>
<accession>A0AA47LRK9</accession>
<dbReference type="GO" id="GO:0030288">
    <property type="term" value="C:outer membrane-bounded periplasmic space"/>
    <property type="evidence" value="ECO:0007669"/>
    <property type="project" value="TreeGrafter"/>
</dbReference>
<name>A0AA47LRK9_9GAMM</name>
<dbReference type="GO" id="GO:0015221">
    <property type="term" value="F:lipopolysaccharide transmembrane transporter activity"/>
    <property type="evidence" value="ECO:0007669"/>
    <property type="project" value="InterPro"/>
</dbReference>
<dbReference type="Pfam" id="PF06835">
    <property type="entry name" value="LptC"/>
    <property type="match status" value="1"/>
</dbReference>
<evidence type="ECO:0000256" key="3">
    <source>
        <dbReference type="ARBA" id="ARBA00022692"/>
    </source>
</evidence>
<dbReference type="GO" id="GO:0005886">
    <property type="term" value="C:plasma membrane"/>
    <property type="evidence" value="ECO:0007669"/>
    <property type="project" value="UniProtKB-SubCell"/>
</dbReference>
<dbReference type="Proteomes" id="UP001164748">
    <property type="component" value="Chromosome"/>
</dbReference>
<gene>
    <name evidence="6 8" type="primary">lptC</name>
    <name evidence="8" type="ORF">N8M53_01630</name>
</gene>